<name>A0A7W5ZVL3_9SPHN</name>
<evidence type="ECO:0000313" key="2">
    <source>
        <dbReference type="Proteomes" id="UP000562395"/>
    </source>
</evidence>
<dbReference type="Gene3D" id="1.20.120.450">
    <property type="entry name" value="dinb family like domain"/>
    <property type="match status" value="1"/>
</dbReference>
<evidence type="ECO:0000313" key="1">
    <source>
        <dbReference type="EMBL" id="MBB3860202.1"/>
    </source>
</evidence>
<reference evidence="1 2" key="1">
    <citation type="submission" date="2020-08" db="EMBL/GenBank/DDBJ databases">
        <title>Genomic Encyclopedia of Type Strains, Phase IV (KMG-IV): sequencing the most valuable type-strain genomes for metagenomic binning, comparative biology and taxonomic classification.</title>
        <authorList>
            <person name="Goeker M."/>
        </authorList>
    </citation>
    <scope>NUCLEOTIDE SEQUENCE [LARGE SCALE GENOMIC DNA]</scope>
    <source>
        <strain evidence="1 2">DSM 14552</strain>
    </source>
</reference>
<dbReference type="AlphaFoldDB" id="A0A7W5ZVL3"/>
<dbReference type="InterPro" id="IPR034660">
    <property type="entry name" value="DinB/YfiT-like"/>
</dbReference>
<dbReference type="InterPro" id="IPR018531">
    <property type="entry name" value="DUF1993"/>
</dbReference>
<dbReference type="PANTHER" id="PTHR36922:SF1">
    <property type="entry name" value="DUF1993 DOMAIN-CONTAINING PROTEIN"/>
    <property type="match status" value="1"/>
</dbReference>
<organism evidence="1 2">
    <name type="scientific">Novosphingobium hassiacum</name>
    <dbReference type="NCBI Taxonomy" id="173676"/>
    <lineage>
        <taxon>Bacteria</taxon>
        <taxon>Pseudomonadati</taxon>
        <taxon>Pseudomonadota</taxon>
        <taxon>Alphaproteobacteria</taxon>
        <taxon>Sphingomonadales</taxon>
        <taxon>Sphingomonadaceae</taxon>
        <taxon>Novosphingobium</taxon>
    </lineage>
</organism>
<gene>
    <name evidence="1" type="ORF">GGQ88_001463</name>
</gene>
<accession>A0A7W5ZVL3</accession>
<sequence length="173" mass="19228">MAFTLYAATIPSYLQILNSISRLIGKAEAFCSENGLEPEVLIQARLAEDMFPFAYQVKSTAVHSIGAIEGVRRGTFSPDTTTPPATFDGLRARIAQTIVALEAIVPDEVESFIGRDMRFEFGANAMDFAAEEFLLSFSQPNFYFHATTAYDILRMKGVQIGKRDFNGRVRKRA</sequence>
<dbReference type="Pfam" id="PF09351">
    <property type="entry name" value="DUF1993"/>
    <property type="match status" value="1"/>
</dbReference>
<dbReference type="RefSeq" id="WP_183612434.1">
    <property type="nucleotide sequence ID" value="NZ_JACICY010000002.1"/>
</dbReference>
<keyword evidence="2" id="KW-1185">Reference proteome</keyword>
<proteinExistence type="predicted"/>
<dbReference type="PANTHER" id="PTHR36922">
    <property type="entry name" value="BLL2446 PROTEIN"/>
    <property type="match status" value="1"/>
</dbReference>
<evidence type="ECO:0008006" key="3">
    <source>
        <dbReference type="Google" id="ProtNLM"/>
    </source>
</evidence>
<dbReference type="Proteomes" id="UP000562395">
    <property type="component" value="Unassembled WGS sequence"/>
</dbReference>
<comment type="caution">
    <text evidence="1">The sequence shown here is derived from an EMBL/GenBank/DDBJ whole genome shotgun (WGS) entry which is preliminary data.</text>
</comment>
<protein>
    <recommendedName>
        <fullName evidence="3">DUF1993 domain-containing protein</fullName>
    </recommendedName>
</protein>
<dbReference type="EMBL" id="JACICY010000002">
    <property type="protein sequence ID" value="MBB3860202.1"/>
    <property type="molecule type" value="Genomic_DNA"/>
</dbReference>
<dbReference type="SUPFAM" id="SSF109854">
    <property type="entry name" value="DinB/YfiT-like putative metalloenzymes"/>
    <property type="match status" value="1"/>
</dbReference>